<reference evidence="2 3" key="1">
    <citation type="submission" date="2016-11" db="EMBL/GenBank/DDBJ databases">
        <authorList>
            <person name="Jaros S."/>
            <person name="Januszkiewicz K."/>
            <person name="Wedrychowicz H."/>
        </authorList>
    </citation>
    <scope>NUCLEOTIDE SEQUENCE [LARGE SCALE GENOMIC DNA]</scope>
    <source>
        <strain evidence="2 3">GAS138</strain>
    </source>
</reference>
<dbReference type="EMBL" id="LT670817">
    <property type="protein sequence ID" value="SHG89645.1"/>
    <property type="molecule type" value="Genomic_DNA"/>
</dbReference>
<dbReference type="Proteomes" id="UP000189796">
    <property type="component" value="Chromosome I"/>
</dbReference>
<evidence type="ECO:0000313" key="3">
    <source>
        <dbReference type="Proteomes" id="UP000189796"/>
    </source>
</evidence>
<sequence>MHLTGAKEKRYFCPANPLKYNDFCPGKRGRNGPNGPNAPESALPGAG</sequence>
<proteinExistence type="predicted"/>
<gene>
    <name evidence="2" type="ORF">SAMN05443248_3019</name>
</gene>
<name>A0A1M5NJN0_9BRAD</name>
<feature type="region of interest" description="Disordered" evidence="1">
    <location>
        <begin position="23"/>
        <end position="47"/>
    </location>
</feature>
<accession>A0A1M5NJN0</accession>
<evidence type="ECO:0000313" key="2">
    <source>
        <dbReference type="EMBL" id="SHG89645.1"/>
    </source>
</evidence>
<evidence type="ECO:0000256" key="1">
    <source>
        <dbReference type="SAM" id="MobiDB-lite"/>
    </source>
</evidence>
<dbReference type="AlphaFoldDB" id="A0A1M5NJN0"/>
<organism evidence="2 3">
    <name type="scientific">Bradyrhizobium erythrophlei</name>
    <dbReference type="NCBI Taxonomy" id="1437360"/>
    <lineage>
        <taxon>Bacteria</taxon>
        <taxon>Pseudomonadati</taxon>
        <taxon>Pseudomonadota</taxon>
        <taxon>Alphaproteobacteria</taxon>
        <taxon>Hyphomicrobiales</taxon>
        <taxon>Nitrobacteraceae</taxon>
        <taxon>Bradyrhizobium</taxon>
    </lineage>
</organism>
<protein>
    <submittedName>
        <fullName evidence="2">Uncharacterized protein</fullName>
    </submittedName>
</protein>